<dbReference type="Gene3D" id="3.40.50.10420">
    <property type="entry name" value="NagB/RpiA/CoA transferase-like"/>
    <property type="match status" value="1"/>
</dbReference>
<comment type="similarity">
    <text evidence="1 5">Belongs to the 5-formyltetrahydrofolate cyclo-ligase family.</text>
</comment>
<dbReference type="RefSeq" id="WP_369044995.1">
    <property type="nucleotide sequence ID" value="NZ_CP163302.1"/>
</dbReference>
<dbReference type="Pfam" id="PF01812">
    <property type="entry name" value="5-FTHF_cyc-lig"/>
    <property type="match status" value="1"/>
</dbReference>
<evidence type="ECO:0000256" key="1">
    <source>
        <dbReference type="ARBA" id="ARBA00010638"/>
    </source>
</evidence>
<keyword evidence="5" id="KW-0460">Magnesium</keyword>
<accession>A0AB39L091</accession>
<feature type="binding site" evidence="4">
    <location>
        <begin position="146"/>
        <end position="154"/>
    </location>
    <ligand>
        <name>ATP</name>
        <dbReference type="ChEBI" id="CHEBI:30616"/>
    </ligand>
</feature>
<keyword evidence="5" id="KW-0479">Metal-binding</keyword>
<sequence>MDLAELKSALRAQLWESRRSLAASDIASAAAGIADHGLAWIHANVPQSALVTAYLGVGSEPPTLALIEALHGAGYRVLLPVCLPERQLGWVEWHPGIDFARSRYAPVQEPVGPLISSEDALRGGDGRPGVAAVLLPATALDTDGRRLGQGGGYYDRFLARVDALGARLPTAAVVYDGEVFTAGAVPADRLDRRVGTAVTPGGLRPLGSVADDVRSGEIPR</sequence>
<proteinExistence type="inferred from homology"/>
<evidence type="ECO:0000313" key="6">
    <source>
        <dbReference type="EMBL" id="XDP44220.1"/>
    </source>
</evidence>
<gene>
    <name evidence="6" type="ORF">AB5L97_13135</name>
</gene>
<dbReference type="GO" id="GO:0009396">
    <property type="term" value="P:folic acid-containing compound biosynthetic process"/>
    <property type="evidence" value="ECO:0007669"/>
    <property type="project" value="TreeGrafter"/>
</dbReference>
<dbReference type="SUPFAM" id="SSF100950">
    <property type="entry name" value="NagB/RpiA/CoA transferase-like"/>
    <property type="match status" value="1"/>
</dbReference>
<evidence type="ECO:0000256" key="3">
    <source>
        <dbReference type="ARBA" id="ARBA00022840"/>
    </source>
</evidence>
<feature type="binding site" evidence="4">
    <location>
        <position position="55"/>
    </location>
    <ligand>
        <name>substrate</name>
    </ligand>
</feature>
<protein>
    <recommendedName>
        <fullName evidence="5">5-formyltetrahydrofolate cyclo-ligase</fullName>
        <ecNumber evidence="5">6.3.3.2</ecNumber>
    </recommendedName>
</protein>
<comment type="cofactor">
    <cofactor evidence="5">
        <name>Mg(2+)</name>
        <dbReference type="ChEBI" id="CHEBI:18420"/>
    </cofactor>
</comment>
<dbReference type="InterPro" id="IPR037171">
    <property type="entry name" value="NagB/RpiA_transferase-like"/>
</dbReference>
<dbReference type="EMBL" id="CP163302">
    <property type="protein sequence ID" value="XDP44220.1"/>
    <property type="molecule type" value="Genomic_DNA"/>
</dbReference>
<feature type="binding site" evidence="4">
    <location>
        <begin position="7"/>
        <end position="11"/>
    </location>
    <ligand>
        <name>ATP</name>
        <dbReference type="ChEBI" id="CHEBI:30616"/>
    </ligand>
</feature>
<dbReference type="GO" id="GO:0046872">
    <property type="term" value="F:metal ion binding"/>
    <property type="evidence" value="ECO:0007669"/>
    <property type="project" value="UniProtKB-KW"/>
</dbReference>
<feature type="binding site" evidence="4">
    <location>
        <position position="60"/>
    </location>
    <ligand>
        <name>substrate</name>
    </ligand>
</feature>
<dbReference type="InterPro" id="IPR024185">
    <property type="entry name" value="FTHF_cligase-like_sf"/>
</dbReference>
<keyword evidence="3 4" id="KW-0067">ATP-binding</keyword>
<dbReference type="KEGG" id="spue:AB5L97_13135"/>
<keyword evidence="6" id="KW-0436">Ligase</keyword>
<dbReference type="GO" id="GO:0035999">
    <property type="term" value="P:tetrahydrofolate interconversion"/>
    <property type="evidence" value="ECO:0007669"/>
    <property type="project" value="TreeGrafter"/>
</dbReference>
<dbReference type="PIRSF" id="PIRSF006806">
    <property type="entry name" value="FTHF_cligase"/>
    <property type="match status" value="1"/>
</dbReference>
<dbReference type="EC" id="6.3.3.2" evidence="5"/>
<dbReference type="NCBIfam" id="TIGR02727">
    <property type="entry name" value="MTHFS_bact"/>
    <property type="match status" value="1"/>
</dbReference>
<dbReference type="PANTHER" id="PTHR23407">
    <property type="entry name" value="ATPASE INHIBITOR/5-FORMYLTETRAHYDROFOLATE CYCLO-LIGASE"/>
    <property type="match status" value="1"/>
</dbReference>
<name>A0AB39L091_9MICC</name>
<evidence type="ECO:0000256" key="4">
    <source>
        <dbReference type="PIRSR" id="PIRSR006806-1"/>
    </source>
</evidence>
<keyword evidence="2 4" id="KW-0547">Nucleotide-binding</keyword>
<reference evidence="6" key="1">
    <citation type="submission" date="2024-07" db="EMBL/GenBank/DDBJ databases">
        <authorList>
            <person name="fu j."/>
        </authorList>
    </citation>
    <scope>NUCLEOTIDE SEQUENCE</scope>
    <source>
        <strain evidence="6">P10A9</strain>
    </source>
</reference>
<dbReference type="PANTHER" id="PTHR23407:SF1">
    <property type="entry name" value="5-FORMYLTETRAHYDROFOLATE CYCLO-LIGASE"/>
    <property type="match status" value="1"/>
</dbReference>
<dbReference type="GO" id="GO:0030272">
    <property type="term" value="F:5-formyltetrahydrofolate cyclo-ligase activity"/>
    <property type="evidence" value="ECO:0007669"/>
    <property type="project" value="UniProtKB-EC"/>
</dbReference>
<comment type="catalytic activity">
    <reaction evidence="5">
        <text>(6S)-5-formyl-5,6,7,8-tetrahydrofolate + ATP = (6R)-5,10-methenyltetrahydrofolate + ADP + phosphate</text>
        <dbReference type="Rhea" id="RHEA:10488"/>
        <dbReference type="ChEBI" id="CHEBI:30616"/>
        <dbReference type="ChEBI" id="CHEBI:43474"/>
        <dbReference type="ChEBI" id="CHEBI:57455"/>
        <dbReference type="ChEBI" id="CHEBI:57457"/>
        <dbReference type="ChEBI" id="CHEBI:456216"/>
        <dbReference type="EC" id="6.3.3.2"/>
    </reaction>
</comment>
<evidence type="ECO:0000256" key="5">
    <source>
        <dbReference type="RuleBase" id="RU361279"/>
    </source>
</evidence>
<organism evidence="6">
    <name type="scientific">Sinomonas puerhi</name>
    <dbReference type="NCBI Taxonomy" id="3238584"/>
    <lineage>
        <taxon>Bacteria</taxon>
        <taxon>Bacillati</taxon>
        <taxon>Actinomycetota</taxon>
        <taxon>Actinomycetes</taxon>
        <taxon>Micrococcales</taxon>
        <taxon>Micrococcaceae</taxon>
        <taxon>Sinomonas</taxon>
    </lineage>
</organism>
<dbReference type="AlphaFoldDB" id="A0AB39L091"/>
<dbReference type="InterPro" id="IPR002698">
    <property type="entry name" value="FTHF_cligase"/>
</dbReference>
<dbReference type="GO" id="GO:0005524">
    <property type="term" value="F:ATP binding"/>
    <property type="evidence" value="ECO:0007669"/>
    <property type="project" value="UniProtKB-KW"/>
</dbReference>
<evidence type="ECO:0000256" key="2">
    <source>
        <dbReference type="ARBA" id="ARBA00022741"/>
    </source>
</evidence>